<proteinExistence type="predicted"/>
<evidence type="ECO:0000256" key="1">
    <source>
        <dbReference type="SAM" id="MobiDB-lite"/>
    </source>
</evidence>
<feature type="compositionally biased region" description="Polar residues" evidence="1">
    <location>
        <begin position="33"/>
        <end position="48"/>
    </location>
</feature>
<keyword evidence="4" id="KW-1185">Reference proteome</keyword>
<feature type="region of interest" description="Disordered" evidence="1">
    <location>
        <begin position="27"/>
        <end position="104"/>
    </location>
</feature>
<evidence type="ECO:0000313" key="3">
    <source>
        <dbReference type="EMBL" id="GGC19479.1"/>
    </source>
</evidence>
<evidence type="ECO:0000256" key="2">
    <source>
        <dbReference type="SAM" id="SignalP"/>
    </source>
</evidence>
<reference evidence="4" key="1">
    <citation type="journal article" date="2019" name="Int. J. Syst. Evol. Microbiol.">
        <title>The Global Catalogue of Microorganisms (GCM) 10K type strain sequencing project: providing services to taxonomists for standard genome sequencing and annotation.</title>
        <authorList>
            <consortium name="The Broad Institute Genomics Platform"/>
            <consortium name="The Broad Institute Genome Sequencing Center for Infectious Disease"/>
            <person name="Wu L."/>
            <person name="Ma J."/>
        </authorList>
    </citation>
    <scope>NUCLEOTIDE SEQUENCE [LARGE SCALE GENOMIC DNA]</scope>
    <source>
        <strain evidence="4">CCM 7132</strain>
    </source>
</reference>
<accession>A0ABQ1L4N6</accession>
<sequence>MNRHLGALLGAVLLASPSLALAQQAPGRYADGTGNSVIDRLNSSQLNDNYKGPYYHRGEAPPAFRPVQLPPEPPPPPPPRPLPRHRHHPHPVHPGYAQPVPPPR</sequence>
<dbReference type="RefSeq" id="WP_188424511.1">
    <property type="nucleotide sequence ID" value="NZ_BMCH01000001.1"/>
</dbReference>
<evidence type="ECO:0000313" key="4">
    <source>
        <dbReference type="Proteomes" id="UP000637769"/>
    </source>
</evidence>
<organism evidence="3 4">
    <name type="scientific">Asaia siamensis</name>
    <dbReference type="NCBI Taxonomy" id="110479"/>
    <lineage>
        <taxon>Bacteria</taxon>
        <taxon>Pseudomonadati</taxon>
        <taxon>Pseudomonadota</taxon>
        <taxon>Alphaproteobacteria</taxon>
        <taxon>Acetobacterales</taxon>
        <taxon>Acetobacteraceae</taxon>
        <taxon>Asaia</taxon>
    </lineage>
</organism>
<dbReference type="Proteomes" id="UP000637769">
    <property type="component" value="Unassembled WGS sequence"/>
</dbReference>
<feature type="signal peptide" evidence="2">
    <location>
        <begin position="1"/>
        <end position="22"/>
    </location>
</feature>
<feature type="compositionally biased region" description="Pro residues" evidence="1">
    <location>
        <begin position="68"/>
        <end position="81"/>
    </location>
</feature>
<gene>
    <name evidence="3" type="ORF">GCM10007207_00830</name>
</gene>
<feature type="compositionally biased region" description="Basic residues" evidence="1">
    <location>
        <begin position="82"/>
        <end position="91"/>
    </location>
</feature>
<protein>
    <submittedName>
        <fullName evidence="3">Uncharacterized protein</fullName>
    </submittedName>
</protein>
<comment type="caution">
    <text evidence="3">The sequence shown here is derived from an EMBL/GenBank/DDBJ whole genome shotgun (WGS) entry which is preliminary data.</text>
</comment>
<feature type="chain" id="PRO_5045865574" evidence="2">
    <location>
        <begin position="23"/>
        <end position="104"/>
    </location>
</feature>
<name>A0ABQ1L4N6_9PROT</name>
<keyword evidence="2" id="KW-0732">Signal</keyword>
<dbReference type="EMBL" id="BMCH01000001">
    <property type="protein sequence ID" value="GGC19479.1"/>
    <property type="molecule type" value="Genomic_DNA"/>
</dbReference>